<feature type="domain" description="ZZ-type" evidence="4">
    <location>
        <begin position="10"/>
        <end position="55"/>
    </location>
</feature>
<feature type="domain" description="ZZ-type" evidence="4">
    <location>
        <begin position="179"/>
        <end position="225"/>
    </location>
</feature>
<name>A0A485KVW9_9STRA</name>
<evidence type="ECO:0000256" key="1">
    <source>
        <dbReference type="ARBA" id="ARBA00022723"/>
    </source>
</evidence>
<dbReference type="AlphaFoldDB" id="A0A485KVW9"/>
<dbReference type="EMBL" id="VJMH01005353">
    <property type="protein sequence ID" value="KAF0696949.1"/>
    <property type="molecule type" value="Genomic_DNA"/>
</dbReference>
<evidence type="ECO:0000256" key="3">
    <source>
        <dbReference type="ARBA" id="ARBA00022833"/>
    </source>
</evidence>
<dbReference type="InterPro" id="IPR000433">
    <property type="entry name" value="Znf_ZZ"/>
</dbReference>
<sequence>MSAATTQPIGRLDTQCDGCQLFPFVGPIFCSTRVAGFVLCTACGTSGKWTPSHGPFDIVPDDQPASLRSNATCNGCSRVIDDGVGFVSTTTFDFALCRTCEGSQKWTATHGPFERQQFLSPDVRFDAQCDGCQMFPFVGTLFSSSRVAGFVLCAGCHRTDKWQHSHGPFNVVPPASSHVVLDSQCDGCSHMLDGVGYVSTKHFNFHLCVACERSGKWMEDGAPFLPMEFRRDEQRMPLPKAICHGCDAKIYTFVSKNAVGFTICGACDLSGKYELLHGPFHDEFYWTLGKLI</sequence>
<keyword evidence="2" id="KW-0863">Zinc-finger</keyword>
<dbReference type="Pfam" id="PF00569">
    <property type="entry name" value="ZZ"/>
    <property type="match status" value="2"/>
</dbReference>
<feature type="domain" description="ZZ-type" evidence="4">
    <location>
        <begin position="123"/>
        <end position="168"/>
    </location>
</feature>
<keyword evidence="7" id="KW-1185">Reference proteome</keyword>
<evidence type="ECO:0000259" key="4">
    <source>
        <dbReference type="SMART" id="SM00291"/>
    </source>
</evidence>
<evidence type="ECO:0000313" key="6">
    <source>
        <dbReference type="EMBL" id="VFT89186.1"/>
    </source>
</evidence>
<keyword evidence="1" id="KW-0479">Metal-binding</keyword>
<dbReference type="OrthoDB" id="661148at2759"/>
<protein>
    <submittedName>
        <fullName evidence="6">Aste57867_12334 protein</fullName>
    </submittedName>
</protein>
<feature type="domain" description="ZZ-type" evidence="4">
    <location>
        <begin position="67"/>
        <end position="112"/>
    </location>
</feature>
<dbReference type="InterPro" id="IPR043145">
    <property type="entry name" value="Znf_ZZ_sf"/>
</dbReference>
<dbReference type="SMART" id="SM00291">
    <property type="entry name" value="ZnF_ZZ"/>
    <property type="match status" value="4"/>
</dbReference>
<accession>A0A485KVW9</accession>
<proteinExistence type="predicted"/>
<evidence type="ECO:0000313" key="5">
    <source>
        <dbReference type="EMBL" id="KAF0696949.1"/>
    </source>
</evidence>
<dbReference type="Gene3D" id="3.30.60.90">
    <property type="match status" value="2"/>
</dbReference>
<keyword evidence="3" id="KW-0862">Zinc</keyword>
<dbReference type="GO" id="GO:0008270">
    <property type="term" value="F:zinc ion binding"/>
    <property type="evidence" value="ECO:0007669"/>
    <property type="project" value="UniProtKB-KW"/>
</dbReference>
<evidence type="ECO:0000313" key="7">
    <source>
        <dbReference type="Proteomes" id="UP000332933"/>
    </source>
</evidence>
<dbReference type="SUPFAM" id="SSF57850">
    <property type="entry name" value="RING/U-box"/>
    <property type="match status" value="4"/>
</dbReference>
<evidence type="ECO:0000256" key="2">
    <source>
        <dbReference type="ARBA" id="ARBA00022771"/>
    </source>
</evidence>
<dbReference type="EMBL" id="CAADRA010005374">
    <property type="protein sequence ID" value="VFT89186.1"/>
    <property type="molecule type" value="Genomic_DNA"/>
</dbReference>
<organism evidence="6 7">
    <name type="scientific">Aphanomyces stellatus</name>
    <dbReference type="NCBI Taxonomy" id="120398"/>
    <lineage>
        <taxon>Eukaryota</taxon>
        <taxon>Sar</taxon>
        <taxon>Stramenopiles</taxon>
        <taxon>Oomycota</taxon>
        <taxon>Saprolegniomycetes</taxon>
        <taxon>Saprolegniales</taxon>
        <taxon>Verrucalvaceae</taxon>
        <taxon>Aphanomyces</taxon>
    </lineage>
</organism>
<gene>
    <name evidence="6" type="primary">Aste57867_12334</name>
    <name evidence="5" type="ORF">As57867_012288</name>
    <name evidence="6" type="ORF">ASTE57867_12334</name>
</gene>
<dbReference type="Proteomes" id="UP000332933">
    <property type="component" value="Unassembled WGS sequence"/>
</dbReference>
<reference evidence="5" key="2">
    <citation type="submission" date="2019-06" db="EMBL/GenBank/DDBJ databases">
        <title>Genomics analysis of Aphanomyces spp. identifies a new class of oomycete effector associated with host adaptation.</title>
        <authorList>
            <person name="Gaulin E."/>
        </authorList>
    </citation>
    <scope>NUCLEOTIDE SEQUENCE</scope>
    <source>
        <strain evidence="5">CBS 578.67</strain>
    </source>
</reference>
<reference evidence="6 7" key="1">
    <citation type="submission" date="2019-03" db="EMBL/GenBank/DDBJ databases">
        <authorList>
            <person name="Gaulin E."/>
            <person name="Dumas B."/>
        </authorList>
    </citation>
    <scope>NUCLEOTIDE SEQUENCE [LARGE SCALE GENOMIC DNA]</scope>
    <source>
        <strain evidence="6">CBS 568.67</strain>
    </source>
</reference>